<proteinExistence type="inferred from homology"/>
<dbReference type="InterPro" id="IPR036397">
    <property type="entry name" value="RNaseH_sf"/>
</dbReference>
<evidence type="ECO:0000256" key="2">
    <source>
        <dbReference type="ARBA" id="ARBA00022722"/>
    </source>
</evidence>
<comment type="caution">
    <text evidence="6">The sequence shown here is derived from an EMBL/GenBank/DDBJ whole genome shotgun (WGS) entry which is preliminary data.</text>
</comment>
<keyword evidence="3" id="KW-0378">Hydrolase</keyword>
<evidence type="ECO:0000256" key="3">
    <source>
        <dbReference type="ARBA" id="ARBA00022801"/>
    </source>
</evidence>
<organism evidence="6 7">
    <name type="scientific">Marasmiellus scandens</name>
    <dbReference type="NCBI Taxonomy" id="2682957"/>
    <lineage>
        <taxon>Eukaryota</taxon>
        <taxon>Fungi</taxon>
        <taxon>Dikarya</taxon>
        <taxon>Basidiomycota</taxon>
        <taxon>Agaricomycotina</taxon>
        <taxon>Agaricomycetes</taxon>
        <taxon>Agaricomycetidae</taxon>
        <taxon>Agaricales</taxon>
        <taxon>Marasmiineae</taxon>
        <taxon>Omphalotaceae</taxon>
        <taxon>Marasmiellus</taxon>
    </lineage>
</organism>
<dbReference type="Pfam" id="PF00929">
    <property type="entry name" value="RNase_T"/>
    <property type="match status" value="2"/>
</dbReference>
<dbReference type="PANTHER" id="PTHR11046:SF0">
    <property type="entry name" value="OLIGORIBONUCLEASE, MITOCHONDRIAL"/>
    <property type="match status" value="1"/>
</dbReference>
<dbReference type="InterPro" id="IPR013520">
    <property type="entry name" value="Ribonucl_H"/>
</dbReference>
<dbReference type="Proteomes" id="UP001498398">
    <property type="component" value="Unassembled WGS sequence"/>
</dbReference>
<dbReference type="SUPFAM" id="SSF53098">
    <property type="entry name" value="Ribonuclease H-like"/>
    <property type="match status" value="1"/>
</dbReference>
<evidence type="ECO:0000256" key="1">
    <source>
        <dbReference type="ARBA" id="ARBA00009921"/>
    </source>
</evidence>
<sequence length="240" mass="27358">MTEQVKPLTSANGPLVWIDCEMTGLNPEKDKILEIAVLITDGDLNIVDKGIEYIIKTDKSLLDGCAFWFFSRKGRNSFYFSPSMDAWCTKQHGDSGLTKACIESPHTRESVSQSVLTYIKNWIPEQRTACLAGNSVHADRSFLVKEMPEVIDWLHYRIVGEIEHFSSFLGTDLLNANQPMQMCLQSRNAYVGGTRHHPREYRNTRAIIGVLVFDPLGATQSKYISIQRFIRHKRINTRYA</sequence>
<accession>A0ABR1KA66</accession>
<protein>
    <submittedName>
        <fullName evidence="6">Phosphatidylinositol 3,4,5-trisphosphate-dependent Rac exchanger 2 protein</fullName>
    </submittedName>
</protein>
<keyword evidence="4" id="KW-0269">Exonuclease</keyword>
<comment type="similarity">
    <text evidence="1">Belongs to the oligoribonuclease family.</text>
</comment>
<dbReference type="InterPro" id="IPR012337">
    <property type="entry name" value="RNaseH-like_sf"/>
</dbReference>
<reference evidence="6 7" key="1">
    <citation type="submission" date="2024-01" db="EMBL/GenBank/DDBJ databases">
        <title>A draft genome for the cacao thread blight pathogen Marasmiellus scandens.</title>
        <authorList>
            <person name="Baruah I.K."/>
            <person name="Leung J."/>
            <person name="Bukari Y."/>
            <person name="Amoako-Attah I."/>
            <person name="Meinhardt L.W."/>
            <person name="Bailey B.A."/>
            <person name="Cohen S.P."/>
        </authorList>
    </citation>
    <scope>NUCLEOTIDE SEQUENCE [LARGE SCALE GENOMIC DNA]</scope>
    <source>
        <strain evidence="6 7">GH-19</strain>
    </source>
</reference>
<feature type="domain" description="Exonuclease" evidence="5">
    <location>
        <begin position="14"/>
        <end position="189"/>
    </location>
</feature>
<evidence type="ECO:0000313" key="7">
    <source>
        <dbReference type="Proteomes" id="UP001498398"/>
    </source>
</evidence>
<keyword evidence="7" id="KW-1185">Reference proteome</keyword>
<dbReference type="EMBL" id="JBANRG010000001">
    <property type="protein sequence ID" value="KAK7473072.1"/>
    <property type="molecule type" value="Genomic_DNA"/>
</dbReference>
<evidence type="ECO:0000259" key="5">
    <source>
        <dbReference type="SMART" id="SM00479"/>
    </source>
</evidence>
<gene>
    <name evidence="6" type="primary">rex2</name>
    <name evidence="6" type="ORF">VKT23_001175</name>
</gene>
<evidence type="ECO:0000313" key="6">
    <source>
        <dbReference type="EMBL" id="KAK7473072.1"/>
    </source>
</evidence>
<name>A0ABR1KA66_9AGAR</name>
<keyword evidence="2" id="KW-0540">Nuclease</keyword>
<evidence type="ECO:0000256" key="4">
    <source>
        <dbReference type="ARBA" id="ARBA00022839"/>
    </source>
</evidence>
<dbReference type="CDD" id="cd06135">
    <property type="entry name" value="Orn"/>
    <property type="match status" value="1"/>
</dbReference>
<dbReference type="InterPro" id="IPR022894">
    <property type="entry name" value="Oligoribonuclease"/>
</dbReference>
<dbReference type="Gene3D" id="3.30.420.10">
    <property type="entry name" value="Ribonuclease H-like superfamily/Ribonuclease H"/>
    <property type="match status" value="1"/>
</dbReference>
<dbReference type="PANTHER" id="PTHR11046">
    <property type="entry name" value="OLIGORIBONUCLEASE, MITOCHONDRIAL"/>
    <property type="match status" value="1"/>
</dbReference>
<dbReference type="SMART" id="SM00479">
    <property type="entry name" value="EXOIII"/>
    <property type="match status" value="1"/>
</dbReference>